<sequence>MQRTLVQRAEGDARPAEDARPAGDARPAWDVRLQEGARPARSSAHSSRREDARSSSRSTLTLVHKMTKRGRSSRIGPFVQHWDARPEVGRSSRKLDVRPEVGRSSRKLDLLQGASMVEIHQFPPSNPSFLDVDETLGQACDRFKGLLRKTPTHGFDEPTMLNLFLGGLKSQTKLMLDASAGEQSTLSNTLGEENKKHICQDDRDAAAAAPRGFNGGKTPISTIKSIISLFYVVYV</sequence>
<protein>
    <recommendedName>
        <fullName evidence="4">Retrotransposon gag domain-containing protein</fullName>
    </recommendedName>
</protein>
<feature type="region of interest" description="Disordered" evidence="1">
    <location>
        <begin position="1"/>
        <end position="73"/>
    </location>
</feature>
<evidence type="ECO:0000313" key="3">
    <source>
        <dbReference type="Proteomes" id="UP000053144"/>
    </source>
</evidence>
<dbReference type="AlphaFoldDB" id="A0A0L9V1E3"/>
<organism evidence="2 3">
    <name type="scientific">Phaseolus angularis</name>
    <name type="common">Azuki bean</name>
    <name type="synonym">Vigna angularis</name>
    <dbReference type="NCBI Taxonomy" id="3914"/>
    <lineage>
        <taxon>Eukaryota</taxon>
        <taxon>Viridiplantae</taxon>
        <taxon>Streptophyta</taxon>
        <taxon>Embryophyta</taxon>
        <taxon>Tracheophyta</taxon>
        <taxon>Spermatophyta</taxon>
        <taxon>Magnoliopsida</taxon>
        <taxon>eudicotyledons</taxon>
        <taxon>Gunneridae</taxon>
        <taxon>Pentapetalae</taxon>
        <taxon>rosids</taxon>
        <taxon>fabids</taxon>
        <taxon>Fabales</taxon>
        <taxon>Fabaceae</taxon>
        <taxon>Papilionoideae</taxon>
        <taxon>50 kb inversion clade</taxon>
        <taxon>NPAAA clade</taxon>
        <taxon>indigoferoid/millettioid clade</taxon>
        <taxon>Phaseoleae</taxon>
        <taxon>Vigna</taxon>
    </lineage>
</organism>
<evidence type="ECO:0000313" key="2">
    <source>
        <dbReference type="EMBL" id="KOM48559.1"/>
    </source>
</evidence>
<feature type="compositionally biased region" description="Basic and acidic residues" evidence="1">
    <location>
        <begin position="9"/>
        <end position="35"/>
    </location>
</feature>
<reference evidence="3" key="1">
    <citation type="journal article" date="2015" name="Proc. Natl. Acad. Sci. U.S.A.">
        <title>Genome sequencing of adzuki bean (Vigna angularis) provides insight into high starch and low fat accumulation and domestication.</title>
        <authorList>
            <person name="Yang K."/>
            <person name="Tian Z."/>
            <person name="Chen C."/>
            <person name="Luo L."/>
            <person name="Zhao B."/>
            <person name="Wang Z."/>
            <person name="Yu L."/>
            <person name="Li Y."/>
            <person name="Sun Y."/>
            <person name="Li W."/>
            <person name="Chen Y."/>
            <person name="Li Y."/>
            <person name="Zhang Y."/>
            <person name="Ai D."/>
            <person name="Zhao J."/>
            <person name="Shang C."/>
            <person name="Ma Y."/>
            <person name="Wu B."/>
            <person name="Wang M."/>
            <person name="Gao L."/>
            <person name="Sun D."/>
            <person name="Zhang P."/>
            <person name="Guo F."/>
            <person name="Wang W."/>
            <person name="Li Y."/>
            <person name="Wang J."/>
            <person name="Varshney R.K."/>
            <person name="Wang J."/>
            <person name="Ling H.Q."/>
            <person name="Wan P."/>
        </authorList>
    </citation>
    <scope>NUCLEOTIDE SEQUENCE</scope>
    <source>
        <strain evidence="3">cv. Jingnong 6</strain>
    </source>
</reference>
<name>A0A0L9V1E3_PHAAN</name>
<dbReference type="EMBL" id="CM003377">
    <property type="protein sequence ID" value="KOM48559.1"/>
    <property type="molecule type" value="Genomic_DNA"/>
</dbReference>
<proteinExistence type="predicted"/>
<gene>
    <name evidence="2" type="ORF">LR48_Vigan07g226300</name>
</gene>
<evidence type="ECO:0000256" key="1">
    <source>
        <dbReference type="SAM" id="MobiDB-lite"/>
    </source>
</evidence>
<dbReference type="Gramene" id="KOM48559">
    <property type="protein sequence ID" value="KOM48559"/>
    <property type="gene ID" value="LR48_Vigan07g226300"/>
</dbReference>
<evidence type="ECO:0008006" key="4">
    <source>
        <dbReference type="Google" id="ProtNLM"/>
    </source>
</evidence>
<accession>A0A0L9V1E3</accession>
<dbReference type="Proteomes" id="UP000053144">
    <property type="component" value="Chromosome 7"/>
</dbReference>